<keyword evidence="5 11" id="KW-0812">Transmembrane</keyword>
<dbReference type="GO" id="GO:0046872">
    <property type="term" value="F:metal ion binding"/>
    <property type="evidence" value="ECO:0007669"/>
    <property type="project" value="UniProtKB-KW"/>
</dbReference>
<feature type="domain" description="PDZ" evidence="12">
    <location>
        <begin position="124"/>
        <end position="199"/>
    </location>
</feature>
<keyword evidence="8 11" id="KW-1133">Transmembrane helix</keyword>
<dbReference type="GO" id="GO:0004222">
    <property type="term" value="F:metalloendopeptidase activity"/>
    <property type="evidence" value="ECO:0007669"/>
    <property type="project" value="InterPro"/>
</dbReference>
<comment type="cofactor">
    <cofactor evidence="1 11">
        <name>Zn(2+)</name>
        <dbReference type="ChEBI" id="CHEBI:29105"/>
    </cofactor>
</comment>
<evidence type="ECO:0000256" key="8">
    <source>
        <dbReference type="ARBA" id="ARBA00022989"/>
    </source>
</evidence>
<dbReference type="InterPro" id="IPR004387">
    <property type="entry name" value="Pept_M50_Zn"/>
</dbReference>
<dbReference type="InterPro" id="IPR041489">
    <property type="entry name" value="PDZ_6"/>
</dbReference>
<keyword evidence="7 11" id="KW-0862">Zinc</keyword>
<gene>
    <name evidence="13" type="primary">rseP</name>
    <name evidence="13" type="ORF">HHL09_12220</name>
</gene>
<dbReference type="EC" id="3.4.24.-" evidence="11"/>
<evidence type="ECO:0000256" key="5">
    <source>
        <dbReference type="ARBA" id="ARBA00022692"/>
    </source>
</evidence>
<dbReference type="GO" id="GO:0016020">
    <property type="term" value="C:membrane"/>
    <property type="evidence" value="ECO:0007669"/>
    <property type="project" value="UniProtKB-SubCell"/>
</dbReference>
<evidence type="ECO:0000256" key="3">
    <source>
        <dbReference type="ARBA" id="ARBA00007931"/>
    </source>
</evidence>
<protein>
    <recommendedName>
        <fullName evidence="11">Zinc metalloprotease</fullName>
        <ecNumber evidence="11">3.4.24.-</ecNumber>
    </recommendedName>
</protein>
<evidence type="ECO:0000256" key="4">
    <source>
        <dbReference type="ARBA" id="ARBA00022670"/>
    </source>
</evidence>
<dbReference type="InterPro" id="IPR036034">
    <property type="entry name" value="PDZ_sf"/>
</dbReference>
<reference evidence="13 14" key="1">
    <citation type="submission" date="2020-04" db="EMBL/GenBank/DDBJ databases">
        <title>Luteolibacter sp. G-1-1-1 isolated from soil.</title>
        <authorList>
            <person name="Dahal R.H."/>
        </authorList>
    </citation>
    <scope>NUCLEOTIDE SEQUENCE [LARGE SCALE GENOMIC DNA]</scope>
    <source>
        <strain evidence="13 14">G-1-1-1</strain>
    </source>
</reference>
<dbReference type="NCBIfam" id="TIGR00054">
    <property type="entry name" value="RIP metalloprotease RseP"/>
    <property type="match status" value="1"/>
</dbReference>
<evidence type="ECO:0000256" key="10">
    <source>
        <dbReference type="ARBA" id="ARBA00023136"/>
    </source>
</evidence>
<dbReference type="SMART" id="SM00228">
    <property type="entry name" value="PDZ"/>
    <property type="match status" value="2"/>
</dbReference>
<dbReference type="PROSITE" id="PS50106">
    <property type="entry name" value="PDZ"/>
    <property type="match status" value="1"/>
</dbReference>
<dbReference type="SUPFAM" id="SSF50156">
    <property type="entry name" value="PDZ domain-like"/>
    <property type="match status" value="2"/>
</dbReference>
<evidence type="ECO:0000256" key="7">
    <source>
        <dbReference type="ARBA" id="ARBA00022833"/>
    </source>
</evidence>
<proteinExistence type="inferred from homology"/>
<keyword evidence="14" id="KW-1185">Reference proteome</keyword>
<dbReference type="InterPro" id="IPR001478">
    <property type="entry name" value="PDZ"/>
</dbReference>
<feature type="transmembrane region" description="Helical" evidence="11">
    <location>
        <begin position="392"/>
        <end position="415"/>
    </location>
</feature>
<dbReference type="InterPro" id="IPR008915">
    <property type="entry name" value="Peptidase_M50"/>
</dbReference>
<dbReference type="Pfam" id="PF17820">
    <property type="entry name" value="PDZ_6"/>
    <property type="match status" value="2"/>
</dbReference>
<name>A0A858RKE8_9BACT</name>
<organism evidence="13 14">
    <name type="scientific">Luteolibacter luteus</name>
    <dbReference type="NCBI Taxonomy" id="2728835"/>
    <lineage>
        <taxon>Bacteria</taxon>
        <taxon>Pseudomonadati</taxon>
        <taxon>Verrucomicrobiota</taxon>
        <taxon>Verrucomicrobiia</taxon>
        <taxon>Verrucomicrobiales</taxon>
        <taxon>Verrucomicrobiaceae</taxon>
        <taxon>Luteolibacter</taxon>
    </lineage>
</organism>
<sequence length="479" mass="52304">MSDPVNPFQIAMLIFVVLVIFNLIIFVHELGHYWAAKWRGLKIDRFQIWFGKPIWSKTINGVQWGLGWIPAGGFVALPQMAPMEAIEGGNLDREPLPPIKPLDKIIVAFAGPLFSFLLALTAAVGVSIFGKPADIVPTTTIGWVEPGSPASKAGLQRDDKILAVNNTPVSSWEGTLDSVQLNIVTSRGSHIEFTVDRPGQGVVKLHSEFEIPETPKWWQRRAVRNVGIQPIGVGPVTIGIAPEEFVKNPPAGKAGLKDGDTLLSINDTPILSDDQALYLLKENGAKPVSIGYEREGNKATATVTPVVPISPKDDTARPMIGVGLSQELVVNREIIKPGAFKQIGDTVKMMWITITSVIAPDSSIGVQHLSGPIGIGKLQYFMLQMDYPALRILGFLVLLNINLAILNMLPFPVLDGGHIVLATMEWIAKRPVRVKLLEYIQLCFVFLLFGVMLYVSSKDAMDDFGRGSGRNEPLVFPAN</sequence>
<dbReference type="RefSeq" id="WP_169454914.1">
    <property type="nucleotide sequence ID" value="NZ_CP051774.1"/>
</dbReference>
<dbReference type="PANTHER" id="PTHR42837">
    <property type="entry name" value="REGULATOR OF SIGMA-E PROTEASE RSEP"/>
    <property type="match status" value="1"/>
</dbReference>
<evidence type="ECO:0000256" key="2">
    <source>
        <dbReference type="ARBA" id="ARBA00004141"/>
    </source>
</evidence>
<dbReference type="Pfam" id="PF02163">
    <property type="entry name" value="Peptidase_M50"/>
    <property type="match status" value="1"/>
</dbReference>
<keyword evidence="11" id="KW-0479">Metal-binding</keyword>
<dbReference type="Gene3D" id="2.30.42.10">
    <property type="match status" value="2"/>
</dbReference>
<evidence type="ECO:0000313" key="14">
    <source>
        <dbReference type="Proteomes" id="UP000501812"/>
    </source>
</evidence>
<evidence type="ECO:0000256" key="6">
    <source>
        <dbReference type="ARBA" id="ARBA00022801"/>
    </source>
</evidence>
<keyword evidence="9 11" id="KW-0482">Metalloprotease</keyword>
<keyword evidence="4 13" id="KW-0645">Protease</keyword>
<feature type="transmembrane region" description="Helical" evidence="11">
    <location>
        <begin position="12"/>
        <end position="35"/>
    </location>
</feature>
<keyword evidence="10 11" id="KW-0472">Membrane</keyword>
<feature type="transmembrane region" description="Helical" evidence="11">
    <location>
        <begin position="105"/>
        <end position="129"/>
    </location>
</feature>
<dbReference type="KEGG" id="luo:HHL09_12220"/>
<comment type="similarity">
    <text evidence="3 11">Belongs to the peptidase M50B family.</text>
</comment>
<dbReference type="PANTHER" id="PTHR42837:SF2">
    <property type="entry name" value="MEMBRANE METALLOPROTEASE ARASP2, CHLOROPLASTIC-RELATED"/>
    <property type="match status" value="1"/>
</dbReference>
<dbReference type="AlphaFoldDB" id="A0A858RKE8"/>
<evidence type="ECO:0000256" key="11">
    <source>
        <dbReference type="RuleBase" id="RU362031"/>
    </source>
</evidence>
<dbReference type="EMBL" id="CP051774">
    <property type="protein sequence ID" value="QJE96513.1"/>
    <property type="molecule type" value="Genomic_DNA"/>
</dbReference>
<evidence type="ECO:0000256" key="9">
    <source>
        <dbReference type="ARBA" id="ARBA00023049"/>
    </source>
</evidence>
<dbReference type="Proteomes" id="UP000501812">
    <property type="component" value="Chromosome"/>
</dbReference>
<dbReference type="GO" id="GO:0006508">
    <property type="term" value="P:proteolysis"/>
    <property type="evidence" value="ECO:0007669"/>
    <property type="project" value="UniProtKB-KW"/>
</dbReference>
<comment type="subcellular location">
    <subcellularLocation>
        <location evidence="2">Membrane</location>
        <topology evidence="2">Multi-pass membrane protein</topology>
    </subcellularLocation>
</comment>
<evidence type="ECO:0000256" key="1">
    <source>
        <dbReference type="ARBA" id="ARBA00001947"/>
    </source>
</evidence>
<evidence type="ECO:0000313" key="13">
    <source>
        <dbReference type="EMBL" id="QJE96513.1"/>
    </source>
</evidence>
<accession>A0A858RKE8</accession>
<evidence type="ECO:0000259" key="12">
    <source>
        <dbReference type="PROSITE" id="PS50106"/>
    </source>
</evidence>
<feature type="transmembrane region" description="Helical" evidence="11">
    <location>
        <begin position="436"/>
        <end position="455"/>
    </location>
</feature>
<dbReference type="CDD" id="cd06163">
    <property type="entry name" value="S2P-M50_PDZ_RseP-like"/>
    <property type="match status" value="1"/>
</dbReference>
<keyword evidence="6 11" id="KW-0378">Hydrolase</keyword>